<feature type="compositionally biased region" description="Polar residues" evidence="2">
    <location>
        <begin position="32"/>
        <end position="55"/>
    </location>
</feature>
<comment type="caution">
    <text evidence="3">The sequence shown here is derived from an EMBL/GenBank/DDBJ whole genome shotgun (WGS) entry which is preliminary data.</text>
</comment>
<dbReference type="Proteomes" id="UP001194696">
    <property type="component" value="Unassembled WGS sequence"/>
</dbReference>
<feature type="coiled-coil region" evidence="1">
    <location>
        <begin position="796"/>
        <end position="855"/>
    </location>
</feature>
<evidence type="ECO:0000313" key="4">
    <source>
        <dbReference type="Proteomes" id="UP001194696"/>
    </source>
</evidence>
<feature type="compositionally biased region" description="Polar residues" evidence="2">
    <location>
        <begin position="117"/>
        <end position="126"/>
    </location>
</feature>
<feature type="coiled-coil region" evidence="1">
    <location>
        <begin position="1034"/>
        <end position="1086"/>
    </location>
</feature>
<feature type="compositionally biased region" description="Acidic residues" evidence="2">
    <location>
        <begin position="393"/>
        <end position="412"/>
    </location>
</feature>
<feature type="compositionally biased region" description="Low complexity" evidence="2">
    <location>
        <begin position="83"/>
        <end position="96"/>
    </location>
</feature>
<feature type="compositionally biased region" description="Polar residues" evidence="2">
    <location>
        <begin position="228"/>
        <end position="257"/>
    </location>
</feature>
<feature type="region of interest" description="Disordered" evidence="2">
    <location>
        <begin position="1113"/>
        <end position="1136"/>
    </location>
</feature>
<proteinExistence type="predicted"/>
<feature type="compositionally biased region" description="Polar residues" evidence="2">
    <location>
        <begin position="62"/>
        <end position="78"/>
    </location>
</feature>
<reference evidence="3 4" key="1">
    <citation type="journal article" date="2020" name="Fungal Divers.">
        <title>Resolving the Mortierellaceae phylogeny through synthesis of multi-gene phylogenetics and phylogenomics.</title>
        <authorList>
            <person name="Vandepol N."/>
            <person name="Liber J."/>
            <person name="Desiro A."/>
            <person name="Na H."/>
            <person name="Kennedy M."/>
            <person name="Barry K."/>
            <person name="Grigoriev I.V."/>
            <person name="Miller A.N."/>
            <person name="O'Donnell K."/>
            <person name="Stajich J.E."/>
            <person name="Bonito G."/>
        </authorList>
    </citation>
    <scope>NUCLEOTIDE SEQUENCE [LARGE SCALE GENOMIC DNA]</scope>
    <source>
        <strain evidence="3 4">AD045</strain>
    </source>
</reference>
<evidence type="ECO:0000313" key="3">
    <source>
        <dbReference type="EMBL" id="KAG0282677.1"/>
    </source>
</evidence>
<dbReference type="EMBL" id="JAAAIM010001021">
    <property type="protein sequence ID" value="KAG0282677.1"/>
    <property type="molecule type" value="Genomic_DNA"/>
</dbReference>
<evidence type="ECO:0000256" key="1">
    <source>
        <dbReference type="SAM" id="Coils"/>
    </source>
</evidence>
<evidence type="ECO:0000256" key="2">
    <source>
        <dbReference type="SAM" id="MobiDB-lite"/>
    </source>
</evidence>
<feature type="region of interest" description="Disordered" evidence="2">
    <location>
        <begin position="536"/>
        <end position="571"/>
    </location>
</feature>
<feature type="region of interest" description="Disordered" evidence="2">
    <location>
        <begin position="1"/>
        <end position="126"/>
    </location>
</feature>
<gene>
    <name evidence="3" type="ORF">BGZ96_000242</name>
</gene>
<feature type="region of interest" description="Disordered" evidence="2">
    <location>
        <begin position="391"/>
        <end position="425"/>
    </location>
</feature>
<feature type="coiled-coil region" evidence="1">
    <location>
        <begin position="354"/>
        <end position="381"/>
    </location>
</feature>
<feature type="region of interest" description="Disordered" evidence="2">
    <location>
        <begin position="187"/>
        <end position="288"/>
    </location>
</feature>
<keyword evidence="1" id="KW-0175">Coiled coil</keyword>
<sequence>MLARARSQLGQAPPYQRAASSEASTKDRRNSNGDASSNLNTKELTHNTTHPSSASAAGHRYQSFSSVKDDFNSTNGSKEQSKSSKTVQTVQQVHQQPESKKGSNSFTEGPQDGSFRAINTQTTTTRAPMKTSLALLDTSANSMSNSILSRTRRASDRKMRQHQLEIQRDMAAPLAQQRPLTDDIVDLPSRSTMEDNDKQVLNSQVNEGEASRNIDVQPTDIKTKSSKSRQPSAMNRSIRYSFQDSTTSPTTSFQQEQGQHERSGSTTKSNRHSQSVNASHRSSSSRQLHRVLSGPIFIPNPRGIAPTPSPDASMDLIHKPFDSTSRRAKSPMESQVVSKDQLFRHSQEQLQLYEAQLDARIQAIKTNNQRLQALKSLAEDQGRALTIRTIQHEEDEDSEYDEYYDDDEDEEDKERLRIESSETTEERLQLEETKALLEKSLVNQQRLDEQLVQERSKNQELESMIEGMSNQFRNVVDQEQSRNQELESRIKRMSHRMKDVLEIDVTQAKEIDLVHEQAIKEREDLEQSLRQEKQKWEEVQSSMEAQLAAKDRQLAETSTKERQKNEHENQALAAQVASLNRELEELKDGMRRNEVKAQSKLEQQEDQIRRHKERSQDLERQLEQERHRQADDQETRMDDLIEEVEEKEQDVQELQTMLAEYDDALQSRQSELNEAMELVQSLQDQLQDHQVDHTNDLQRTQEQHKKDLKQRQVDIRELKRELALEKEASHEHQKRIELLLESHQETTQLQEDKIRELQEELGQRSSQLSLSKSTATTAIKKAKGHLETIDLQQRMVEEQEQILLEKEGRIEELEQELKEAQQRHHTVVADMEQDLRGLEQERGELVDMVKLARQQGMEDRDEELSHGLELERQMLERMLEELDPDFRMDSQQLDGSLDTENGEVRRTVSQLYVIIQDKIRDLKQHQLDFVMEKGQQENKLAEQREQLDECETEIESQHEQLLRLEQDRLELEDQHIRLQEDFTIAQGESQHLRQLLQEKDMRSSRGVAMSGRASRQRSTPLHDDGQVRALFDKISLLEQDKAQLLDSIKTLEESVSDLTEAGRTLRDKYEERVTKLRQEVAKKRQLVIRQEGQLFLYLSVIEKQRLALRDAKIELPRDTKVEPHPQDAQVEQDPPN</sequence>
<feature type="region of interest" description="Disordered" evidence="2">
    <location>
        <begin position="589"/>
        <end position="634"/>
    </location>
</feature>
<accession>A0ABQ7JPE0</accession>
<feature type="compositionally biased region" description="Low complexity" evidence="2">
    <location>
        <begin position="272"/>
        <end position="288"/>
    </location>
</feature>
<feature type="region of interest" description="Disordered" evidence="2">
    <location>
        <begin position="1000"/>
        <end position="1021"/>
    </location>
</feature>
<feature type="compositionally biased region" description="Basic and acidic residues" evidence="2">
    <location>
        <begin position="1113"/>
        <end position="1125"/>
    </location>
</feature>
<protein>
    <submittedName>
        <fullName evidence="3">Uncharacterized protein</fullName>
    </submittedName>
</protein>
<organism evidence="3 4">
    <name type="scientific">Linnemannia gamsii</name>
    <dbReference type="NCBI Taxonomy" id="64522"/>
    <lineage>
        <taxon>Eukaryota</taxon>
        <taxon>Fungi</taxon>
        <taxon>Fungi incertae sedis</taxon>
        <taxon>Mucoromycota</taxon>
        <taxon>Mortierellomycotina</taxon>
        <taxon>Mortierellomycetes</taxon>
        <taxon>Mortierellales</taxon>
        <taxon>Mortierellaceae</taxon>
        <taxon>Linnemannia</taxon>
    </lineage>
</organism>
<name>A0ABQ7JPE0_9FUNG</name>
<feature type="coiled-coil region" evidence="1">
    <location>
        <begin position="933"/>
        <end position="981"/>
    </location>
</feature>
<feature type="compositionally biased region" description="Basic and acidic residues" evidence="2">
    <location>
        <begin position="549"/>
        <end position="569"/>
    </location>
</feature>
<feature type="compositionally biased region" description="Basic and acidic residues" evidence="2">
    <location>
        <begin position="413"/>
        <end position="425"/>
    </location>
</feature>
<keyword evidence="4" id="KW-1185">Reference proteome</keyword>